<keyword evidence="2" id="KW-1185">Reference proteome</keyword>
<reference evidence="1" key="1">
    <citation type="journal article" date="2020" name="Nat. Commun.">
        <title>Large-scale genome sequencing of mycorrhizal fungi provides insights into the early evolution of symbiotic traits.</title>
        <authorList>
            <person name="Miyauchi S."/>
            <person name="Kiss E."/>
            <person name="Kuo A."/>
            <person name="Drula E."/>
            <person name="Kohler A."/>
            <person name="Sanchez-Garcia M."/>
            <person name="Morin E."/>
            <person name="Andreopoulos B."/>
            <person name="Barry K.W."/>
            <person name="Bonito G."/>
            <person name="Buee M."/>
            <person name="Carver A."/>
            <person name="Chen C."/>
            <person name="Cichocki N."/>
            <person name="Clum A."/>
            <person name="Culley D."/>
            <person name="Crous P.W."/>
            <person name="Fauchery L."/>
            <person name="Girlanda M."/>
            <person name="Hayes R.D."/>
            <person name="Keri Z."/>
            <person name="LaButti K."/>
            <person name="Lipzen A."/>
            <person name="Lombard V."/>
            <person name="Magnuson J."/>
            <person name="Maillard F."/>
            <person name="Murat C."/>
            <person name="Nolan M."/>
            <person name="Ohm R.A."/>
            <person name="Pangilinan J."/>
            <person name="Pereira M.F."/>
            <person name="Perotto S."/>
            <person name="Peter M."/>
            <person name="Pfister S."/>
            <person name="Riley R."/>
            <person name="Sitrit Y."/>
            <person name="Stielow J.B."/>
            <person name="Szollosi G."/>
            <person name="Zifcakova L."/>
            <person name="Stursova M."/>
            <person name="Spatafora J.W."/>
            <person name="Tedersoo L."/>
            <person name="Vaario L.M."/>
            <person name="Yamada A."/>
            <person name="Yan M."/>
            <person name="Wang P."/>
            <person name="Xu J."/>
            <person name="Bruns T."/>
            <person name="Baldrian P."/>
            <person name="Vilgalys R."/>
            <person name="Dunand C."/>
            <person name="Henrissat B."/>
            <person name="Grigoriev I.V."/>
            <person name="Hibbett D."/>
            <person name="Nagy L.G."/>
            <person name="Martin F.M."/>
        </authorList>
    </citation>
    <scope>NUCLEOTIDE SEQUENCE</scope>
    <source>
        <strain evidence="1">UP504</strain>
    </source>
</reference>
<sequence length="123" mass="13983">MEAGHEQTAHEDARRKKNCERKRRSWTLLGGAHRNFIAIYVTMTAVVRCTVQIYESGTPRSYVGLCVRIDQKVSLFSRGGAVGHFHLQKIGRNTLKVKLRPWGRITGLWSAPGCPIQRKLRLV</sequence>
<organism evidence="1 2">
    <name type="scientific">Hydnum rufescens UP504</name>
    <dbReference type="NCBI Taxonomy" id="1448309"/>
    <lineage>
        <taxon>Eukaryota</taxon>
        <taxon>Fungi</taxon>
        <taxon>Dikarya</taxon>
        <taxon>Basidiomycota</taxon>
        <taxon>Agaricomycotina</taxon>
        <taxon>Agaricomycetes</taxon>
        <taxon>Cantharellales</taxon>
        <taxon>Hydnaceae</taxon>
        <taxon>Hydnum</taxon>
    </lineage>
</organism>
<dbReference type="EMBL" id="MU128945">
    <property type="protein sequence ID" value="KAF9515920.1"/>
    <property type="molecule type" value="Genomic_DNA"/>
</dbReference>
<name>A0A9P6DZF3_9AGAM</name>
<proteinExistence type="predicted"/>
<gene>
    <name evidence="1" type="ORF">BS47DRAFT_729522</name>
</gene>
<accession>A0A9P6DZF3</accession>
<evidence type="ECO:0000313" key="1">
    <source>
        <dbReference type="EMBL" id="KAF9515920.1"/>
    </source>
</evidence>
<protein>
    <submittedName>
        <fullName evidence="1">Uncharacterized protein</fullName>
    </submittedName>
</protein>
<comment type="caution">
    <text evidence="1">The sequence shown here is derived from an EMBL/GenBank/DDBJ whole genome shotgun (WGS) entry which is preliminary data.</text>
</comment>
<evidence type="ECO:0000313" key="2">
    <source>
        <dbReference type="Proteomes" id="UP000886523"/>
    </source>
</evidence>
<dbReference type="Proteomes" id="UP000886523">
    <property type="component" value="Unassembled WGS sequence"/>
</dbReference>
<dbReference type="AlphaFoldDB" id="A0A9P6DZF3"/>